<evidence type="ECO:0000256" key="6">
    <source>
        <dbReference type="ARBA" id="ARBA00023267"/>
    </source>
</evidence>
<dbReference type="InterPro" id="IPR005481">
    <property type="entry name" value="BC-like_N"/>
</dbReference>
<dbReference type="InterPro" id="IPR011054">
    <property type="entry name" value="Rudment_hybrid_motif"/>
</dbReference>
<evidence type="ECO:0000256" key="2">
    <source>
        <dbReference type="ARBA" id="ARBA00013263"/>
    </source>
</evidence>
<dbReference type="Pfam" id="PF00364">
    <property type="entry name" value="Biotin_lipoyl"/>
    <property type="match status" value="1"/>
</dbReference>
<dbReference type="InterPro" id="IPR001882">
    <property type="entry name" value="Biotin_BS"/>
</dbReference>
<evidence type="ECO:0000259" key="10">
    <source>
        <dbReference type="PROSITE" id="PS50975"/>
    </source>
</evidence>
<evidence type="ECO:0000259" key="11">
    <source>
        <dbReference type="PROSITE" id="PS50979"/>
    </source>
</evidence>
<evidence type="ECO:0000313" key="12">
    <source>
        <dbReference type="EMBL" id="AGQ19394.1"/>
    </source>
</evidence>
<keyword evidence="3" id="KW-0436">Ligase</keyword>
<dbReference type="PANTHER" id="PTHR18866:SF33">
    <property type="entry name" value="METHYLCROTONOYL-COA CARBOXYLASE SUBUNIT ALPHA, MITOCHONDRIAL-RELATED"/>
    <property type="match status" value="1"/>
</dbReference>
<dbReference type="AlphaFoldDB" id="S5DKT4"/>
<dbReference type="GO" id="GO:0046872">
    <property type="term" value="F:metal ion binding"/>
    <property type="evidence" value="ECO:0007669"/>
    <property type="project" value="InterPro"/>
</dbReference>
<dbReference type="InterPro" id="IPR005479">
    <property type="entry name" value="CPAse_ATP-bd"/>
</dbReference>
<evidence type="ECO:0000256" key="8">
    <source>
        <dbReference type="PROSITE-ProRule" id="PRU00409"/>
    </source>
</evidence>
<comment type="catalytic activity">
    <reaction evidence="7">
        <text>N(6)-biotinyl-L-lysyl-[protein] + hydrogencarbonate + ATP = N(6)-carboxybiotinyl-L-lysyl-[protein] + ADP + phosphate + H(+)</text>
        <dbReference type="Rhea" id="RHEA:13501"/>
        <dbReference type="Rhea" id="RHEA-COMP:10505"/>
        <dbReference type="Rhea" id="RHEA-COMP:10506"/>
        <dbReference type="ChEBI" id="CHEBI:15378"/>
        <dbReference type="ChEBI" id="CHEBI:17544"/>
        <dbReference type="ChEBI" id="CHEBI:30616"/>
        <dbReference type="ChEBI" id="CHEBI:43474"/>
        <dbReference type="ChEBI" id="CHEBI:83144"/>
        <dbReference type="ChEBI" id="CHEBI:83145"/>
        <dbReference type="ChEBI" id="CHEBI:456216"/>
        <dbReference type="EC" id="6.3.4.14"/>
    </reaction>
    <physiologicalReaction direction="left-to-right" evidence="7">
        <dbReference type="Rhea" id="RHEA:13502"/>
    </physiologicalReaction>
</comment>
<dbReference type="PANTHER" id="PTHR18866">
    <property type="entry name" value="CARBOXYLASE:PYRUVATE/ACETYL-COA/PROPIONYL-COA CARBOXYLASE"/>
    <property type="match status" value="1"/>
</dbReference>
<keyword evidence="5 8" id="KW-0067">ATP-binding</keyword>
<dbReference type="InterPro" id="IPR011764">
    <property type="entry name" value="Biotin_carboxylation_dom"/>
</dbReference>
<dbReference type="FunFam" id="3.40.50.20:FF:000010">
    <property type="entry name" value="Propionyl-CoA carboxylase subunit alpha"/>
    <property type="match status" value="1"/>
</dbReference>
<dbReference type="SUPFAM" id="SSF51246">
    <property type="entry name" value="Rudiment single hybrid motif"/>
    <property type="match status" value="1"/>
</dbReference>
<dbReference type="SUPFAM" id="SSF51230">
    <property type="entry name" value="Single hybrid motif"/>
    <property type="match status" value="1"/>
</dbReference>
<dbReference type="PROSITE" id="PS50968">
    <property type="entry name" value="BIOTINYL_LIPOYL"/>
    <property type="match status" value="1"/>
</dbReference>
<reference evidence="12" key="1">
    <citation type="journal article" date="2013" name="Sci. Rep.">
        <title>Metagenomics uncovers a new group of low GC and ultra-small marine Actinobacteria.</title>
        <authorList>
            <person name="Ghai R."/>
            <person name="Mizuno C.M."/>
            <person name="Picazo A."/>
            <person name="Camacho A."/>
            <person name="Rodriguez-Valera F."/>
        </authorList>
    </citation>
    <scope>NUCLEOTIDE SEQUENCE</scope>
</reference>
<sequence>MTKKRVLIANRGEIALRIIRSVKEMDMHAIAVYSDIDSDSLHVKRADESFYLGGSLPADSYRNLKNLMKAVVETKADMVHPGYGFLAENADFAKAVQKKDVIWIGPNPETIKSMGDKIESRKLISKVGLIPVPGQLKPSRTKREALKDANSFGYPVALKAAHGGGGKGLRIVSNEKELNENFEIVKRESEAYFGSDQIYVEKFIKPARHVETQILSDKYGNHIYLGERDCSLQRRNQKLIEESPPIWLSDFGREELKKATIKIAESSNYINAGTVEFLADNDENFYFLEMNTRLQVEHTVTEMRYGIDLVKEQIKVALGNSLEDFKTEARGHSIEFRINAEDPTNNFMPTPGTITEYREPMGNGVRVDGWVKTGTSISHFYDNLISKLVVWGVSREEAISKGKRCLDEYIIGGIPTTISLLSDVISTKEFKESQIHVKFLEENFEIKDVSEDETFTDRPSKVNISLNDNDSPSLAPQRPKKIGMDLTGNIRNPGIIKADMQGTIMDTMTKKGKKVKKGDSLFVLEAMKMENVVTAPIGGVIKEFNIKKGQPVNKGDILVEIG</sequence>
<dbReference type="SMART" id="SM00878">
    <property type="entry name" value="Biotin_carb_C"/>
    <property type="match status" value="1"/>
</dbReference>
<keyword evidence="4 8" id="KW-0547">Nucleotide-binding</keyword>
<accession>S5DKT4</accession>
<dbReference type="FunFam" id="2.40.50.100:FF:000003">
    <property type="entry name" value="Acetyl-CoA carboxylase biotin carboxyl carrier protein"/>
    <property type="match status" value="1"/>
</dbReference>
<organism evidence="12">
    <name type="scientific">Candidatus Actinomarina minuta</name>
    <dbReference type="NCBI Taxonomy" id="1389454"/>
    <lineage>
        <taxon>Bacteria</taxon>
        <taxon>Bacillati</taxon>
        <taxon>Actinomycetota</taxon>
        <taxon>Actinomycetes</taxon>
        <taxon>Candidatus Actinomarinidae</taxon>
        <taxon>Candidatus Actinomarinales</taxon>
        <taxon>Candidatus Actinomarineae</taxon>
        <taxon>Candidatus Actinomarinaceae</taxon>
        <taxon>Candidatus Actinomarina</taxon>
    </lineage>
</organism>
<feature type="domain" description="Lipoyl-binding" evidence="9">
    <location>
        <begin position="487"/>
        <end position="562"/>
    </location>
</feature>
<dbReference type="InterPro" id="IPR050856">
    <property type="entry name" value="Biotin_carboxylase_complex"/>
</dbReference>
<dbReference type="Pfam" id="PF02785">
    <property type="entry name" value="Biotin_carb_C"/>
    <property type="match status" value="1"/>
</dbReference>
<comment type="cofactor">
    <cofactor evidence="1">
        <name>biotin</name>
        <dbReference type="ChEBI" id="CHEBI:57586"/>
    </cofactor>
</comment>
<protein>
    <recommendedName>
        <fullName evidence="2">biotin carboxylase</fullName>
        <ecNumber evidence="2">6.3.4.14</ecNumber>
    </recommendedName>
</protein>
<dbReference type="PROSITE" id="PS00867">
    <property type="entry name" value="CPSASE_2"/>
    <property type="match status" value="1"/>
</dbReference>
<dbReference type="SUPFAM" id="SSF52440">
    <property type="entry name" value="PreATP-grasp domain"/>
    <property type="match status" value="1"/>
</dbReference>
<dbReference type="Gene3D" id="2.40.50.100">
    <property type="match status" value="1"/>
</dbReference>
<evidence type="ECO:0000256" key="7">
    <source>
        <dbReference type="ARBA" id="ARBA00048501"/>
    </source>
</evidence>
<dbReference type="InterPro" id="IPR016185">
    <property type="entry name" value="PreATP-grasp_dom_sf"/>
</dbReference>
<dbReference type="Pfam" id="PF02786">
    <property type="entry name" value="CPSase_L_D2"/>
    <property type="match status" value="1"/>
</dbReference>
<dbReference type="GO" id="GO:0004075">
    <property type="term" value="F:biotin carboxylase activity"/>
    <property type="evidence" value="ECO:0007669"/>
    <property type="project" value="UniProtKB-EC"/>
</dbReference>
<feature type="domain" description="ATP-grasp" evidence="10">
    <location>
        <begin position="121"/>
        <end position="318"/>
    </location>
</feature>
<dbReference type="EC" id="6.3.4.14" evidence="2"/>
<dbReference type="InterPro" id="IPR000089">
    <property type="entry name" value="Biotin_lipoyl"/>
</dbReference>
<dbReference type="PROSITE" id="PS50979">
    <property type="entry name" value="BC"/>
    <property type="match status" value="1"/>
</dbReference>
<dbReference type="GO" id="GO:0005524">
    <property type="term" value="F:ATP binding"/>
    <property type="evidence" value="ECO:0007669"/>
    <property type="project" value="UniProtKB-UniRule"/>
</dbReference>
<feature type="domain" description="Biotin carboxylation" evidence="11">
    <location>
        <begin position="2"/>
        <end position="445"/>
    </location>
</feature>
<dbReference type="InterPro" id="IPR011053">
    <property type="entry name" value="Single_hybrid_motif"/>
</dbReference>
<keyword evidence="6" id="KW-0092">Biotin</keyword>
<dbReference type="CDD" id="cd06850">
    <property type="entry name" value="biotinyl_domain"/>
    <property type="match status" value="1"/>
</dbReference>
<dbReference type="PROSITE" id="PS00188">
    <property type="entry name" value="BIOTIN"/>
    <property type="match status" value="1"/>
</dbReference>
<dbReference type="PROSITE" id="PS50975">
    <property type="entry name" value="ATP_GRASP"/>
    <property type="match status" value="1"/>
</dbReference>
<dbReference type="InterPro" id="IPR011761">
    <property type="entry name" value="ATP-grasp"/>
</dbReference>
<dbReference type="SUPFAM" id="SSF56059">
    <property type="entry name" value="Glutathione synthetase ATP-binding domain-like"/>
    <property type="match status" value="1"/>
</dbReference>
<dbReference type="Gene3D" id="3.30.470.20">
    <property type="entry name" value="ATP-grasp fold, B domain"/>
    <property type="match status" value="1"/>
</dbReference>
<name>S5DKT4_9ACTN</name>
<evidence type="ECO:0000256" key="3">
    <source>
        <dbReference type="ARBA" id="ARBA00022598"/>
    </source>
</evidence>
<evidence type="ECO:0000256" key="4">
    <source>
        <dbReference type="ARBA" id="ARBA00022741"/>
    </source>
</evidence>
<dbReference type="InterPro" id="IPR005482">
    <property type="entry name" value="Biotin_COase_C"/>
</dbReference>
<dbReference type="Pfam" id="PF00289">
    <property type="entry name" value="Biotin_carb_N"/>
    <property type="match status" value="1"/>
</dbReference>
<dbReference type="PROSITE" id="PS00866">
    <property type="entry name" value="CPSASE_1"/>
    <property type="match status" value="1"/>
</dbReference>
<evidence type="ECO:0000256" key="5">
    <source>
        <dbReference type="ARBA" id="ARBA00022840"/>
    </source>
</evidence>
<proteinExistence type="predicted"/>
<evidence type="ECO:0000259" key="9">
    <source>
        <dbReference type="PROSITE" id="PS50968"/>
    </source>
</evidence>
<dbReference type="FunFam" id="3.30.1490.20:FF:000003">
    <property type="entry name" value="acetyl-CoA carboxylase isoform X1"/>
    <property type="match status" value="1"/>
</dbReference>
<evidence type="ECO:0000256" key="1">
    <source>
        <dbReference type="ARBA" id="ARBA00001953"/>
    </source>
</evidence>
<dbReference type="EMBL" id="KC811130">
    <property type="protein sequence ID" value="AGQ19394.1"/>
    <property type="molecule type" value="Genomic_DNA"/>
</dbReference>